<organism evidence="1 2">
    <name type="scientific">Solanum commersonii</name>
    <name type="common">Commerson's wild potato</name>
    <name type="synonym">Commerson's nightshade</name>
    <dbReference type="NCBI Taxonomy" id="4109"/>
    <lineage>
        <taxon>Eukaryota</taxon>
        <taxon>Viridiplantae</taxon>
        <taxon>Streptophyta</taxon>
        <taxon>Embryophyta</taxon>
        <taxon>Tracheophyta</taxon>
        <taxon>Spermatophyta</taxon>
        <taxon>Magnoliopsida</taxon>
        <taxon>eudicotyledons</taxon>
        <taxon>Gunneridae</taxon>
        <taxon>Pentapetalae</taxon>
        <taxon>asterids</taxon>
        <taxon>lamiids</taxon>
        <taxon>Solanales</taxon>
        <taxon>Solanaceae</taxon>
        <taxon>Solanoideae</taxon>
        <taxon>Solaneae</taxon>
        <taxon>Solanum</taxon>
    </lineage>
</organism>
<reference evidence="1 2" key="1">
    <citation type="submission" date="2020-09" db="EMBL/GenBank/DDBJ databases">
        <title>De no assembly of potato wild relative species, Solanum commersonii.</title>
        <authorList>
            <person name="Cho K."/>
        </authorList>
    </citation>
    <scope>NUCLEOTIDE SEQUENCE [LARGE SCALE GENOMIC DNA]</scope>
    <source>
        <strain evidence="1">LZ3.2</strain>
        <tissue evidence="1">Leaf</tissue>
    </source>
</reference>
<evidence type="ECO:0000313" key="2">
    <source>
        <dbReference type="Proteomes" id="UP000824120"/>
    </source>
</evidence>
<dbReference type="Proteomes" id="UP000824120">
    <property type="component" value="Chromosome 3"/>
</dbReference>
<dbReference type="AlphaFoldDB" id="A0A9J6A2B7"/>
<accession>A0A9J6A2B7</accession>
<sequence>MFPSGLIIQLCCNISMYWRFCQQRQNSVNSFIWGYQRQPEI</sequence>
<gene>
    <name evidence="1" type="ORF">H5410_018541</name>
</gene>
<name>A0A9J6A2B7_SOLCO</name>
<dbReference type="EMBL" id="JACXVP010000003">
    <property type="protein sequence ID" value="KAG5618717.1"/>
    <property type="molecule type" value="Genomic_DNA"/>
</dbReference>
<proteinExistence type="predicted"/>
<protein>
    <submittedName>
        <fullName evidence="1">Uncharacterized protein</fullName>
    </submittedName>
</protein>
<evidence type="ECO:0000313" key="1">
    <source>
        <dbReference type="EMBL" id="KAG5618717.1"/>
    </source>
</evidence>
<keyword evidence="2" id="KW-1185">Reference proteome</keyword>
<comment type="caution">
    <text evidence="1">The sequence shown here is derived from an EMBL/GenBank/DDBJ whole genome shotgun (WGS) entry which is preliminary data.</text>
</comment>